<comment type="subcellular location">
    <subcellularLocation>
        <location evidence="1 14">Cell outer membrane</location>
        <topology evidence="1 14">Multi-pass membrane protein</topology>
    </subcellularLocation>
</comment>
<evidence type="ECO:0000256" key="15">
    <source>
        <dbReference type="PROSITE-ProRule" id="PRU10143"/>
    </source>
</evidence>
<feature type="domain" description="TonB-dependent receptor plug" evidence="19">
    <location>
        <begin position="65"/>
        <end position="164"/>
    </location>
</feature>
<evidence type="ECO:0000256" key="6">
    <source>
        <dbReference type="ARBA" id="ARBA00022692"/>
    </source>
</evidence>
<feature type="short sequence motif" description="TonB box" evidence="15">
    <location>
        <begin position="51"/>
        <end position="57"/>
    </location>
</feature>
<dbReference type="Proteomes" id="UP001595640">
    <property type="component" value="Unassembled WGS sequence"/>
</dbReference>
<gene>
    <name evidence="20" type="ORF">ACFOEI_18815</name>
</gene>
<evidence type="ECO:0000256" key="14">
    <source>
        <dbReference type="PROSITE-ProRule" id="PRU01360"/>
    </source>
</evidence>
<keyword evidence="13 14" id="KW-0998">Cell outer membrane</keyword>
<keyword evidence="12 20" id="KW-0675">Receptor</keyword>
<evidence type="ECO:0000256" key="16">
    <source>
        <dbReference type="RuleBase" id="RU003357"/>
    </source>
</evidence>
<accession>A0ABV7M8A6</accession>
<dbReference type="InterPro" id="IPR039426">
    <property type="entry name" value="TonB-dep_rcpt-like"/>
</dbReference>
<dbReference type="InterPro" id="IPR010105">
    <property type="entry name" value="TonB_sidphr_rcpt"/>
</dbReference>
<keyword evidence="10 15" id="KW-0798">TonB box</keyword>
<dbReference type="InterPro" id="IPR037066">
    <property type="entry name" value="Plug_dom_sf"/>
</dbReference>
<evidence type="ECO:0000256" key="8">
    <source>
        <dbReference type="ARBA" id="ARBA00023004"/>
    </source>
</evidence>
<evidence type="ECO:0000313" key="20">
    <source>
        <dbReference type="EMBL" id="MFC3294099.1"/>
    </source>
</evidence>
<evidence type="ECO:0000256" key="3">
    <source>
        <dbReference type="ARBA" id="ARBA00022448"/>
    </source>
</evidence>
<evidence type="ECO:0000259" key="19">
    <source>
        <dbReference type="Pfam" id="PF07715"/>
    </source>
</evidence>
<sequence>MPTPAFAPKPDQHLAQAIRRCLGLSLSGALLTMPLAALAQENAASASETDTVVVVGTALKVDTPLAETPRPVSVVTREELDDRNVQSLDESLRYRSGVLSGHYGADNNTDWFQVRGFDQATYQDGLRIYREGFYQWLPEPYGLERVEIFKGPASILYGEAPSGGLINAVSKRPTAEPQGEIEMQVGSRDHRQLAFDTSGPATDSGDVRYRVVGLYKERDGDLNDTENERLYFAPSLEWDISDNTQLTVLASFQKDDGIPVNPFKLAYGTVEGTPFGEVDPQKNYSEPGYDRDERTQTSVGYQLRHALNNTWSFEHDFRYSNLDLDLRSTYILSQASATEGYRGHLQRSGEIDSYTVDNRFVGKWFTNRTENTLLIGVDYQDLALEGKEADVGPTFDSNGNVTAPGPFAPINLFDPQYGDYTPLTANQRFHRDIDKDQLGIYLQEQLRVDDRWVLLGGVRHDRADVRNESEALNVTVNETQTATSWSGGLMYLGDNGLNPYLSYTESFQPVAQTSASGAIFEEIKGEQWELGVKYAPSNWDGYVTAALFDIEESNSFATTPAGYQAQEGERTSTGFELEGVGYVTDALKLTAAYTYTDARDEDDNRATLIPRHMASAWLDYDFEGTALHGLKVGAGVRHVRETVDGTITVPDYTVGDAMASYDFDRNWTAQVNVTNITDEEYVASCDYWCYYGESRSVIGSLSYRW</sequence>
<dbReference type="PROSITE" id="PS52016">
    <property type="entry name" value="TONB_DEPENDENT_REC_3"/>
    <property type="match status" value="1"/>
</dbReference>
<evidence type="ECO:0000256" key="5">
    <source>
        <dbReference type="ARBA" id="ARBA00022496"/>
    </source>
</evidence>
<comment type="similarity">
    <text evidence="2 14 16">Belongs to the TonB-dependent receptor family.</text>
</comment>
<keyword evidence="9" id="KW-0406">Ion transport</keyword>
<evidence type="ECO:0000256" key="9">
    <source>
        <dbReference type="ARBA" id="ARBA00023065"/>
    </source>
</evidence>
<keyword evidence="8" id="KW-0408">Iron</keyword>
<proteinExistence type="inferred from homology"/>
<evidence type="ECO:0000256" key="7">
    <source>
        <dbReference type="ARBA" id="ARBA00022729"/>
    </source>
</evidence>
<organism evidence="20 21">
    <name type="scientific">Modicisalibacter luteus</name>
    <dbReference type="NCBI Taxonomy" id="453962"/>
    <lineage>
        <taxon>Bacteria</taxon>
        <taxon>Pseudomonadati</taxon>
        <taxon>Pseudomonadota</taxon>
        <taxon>Gammaproteobacteria</taxon>
        <taxon>Oceanospirillales</taxon>
        <taxon>Halomonadaceae</taxon>
        <taxon>Modicisalibacter</taxon>
    </lineage>
</organism>
<dbReference type="SUPFAM" id="SSF56935">
    <property type="entry name" value="Porins"/>
    <property type="match status" value="1"/>
</dbReference>
<comment type="caution">
    <text evidence="20">The sequence shown here is derived from an EMBL/GenBank/DDBJ whole genome shotgun (WGS) entry which is preliminary data.</text>
</comment>
<dbReference type="Pfam" id="PF07715">
    <property type="entry name" value="Plug"/>
    <property type="match status" value="1"/>
</dbReference>
<evidence type="ECO:0000256" key="4">
    <source>
        <dbReference type="ARBA" id="ARBA00022452"/>
    </source>
</evidence>
<feature type="signal peptide" evidence="17">
    <location>
        <begin position="1"/>
        <end position="39"/>
    </location>
</feature>
<dbReference type="InterPro" id="IPR000531">
    <property type="entry name" value="Beta-barrel_TonB"/>
</dbReference>
<protein>
    <submittedName>
        <fullName evidence="20">TonB-dependent siderophore receptor</fullName>
    </submittedName>
</protein>
<feature type="domain" description="TonB-dependent receptor-like beta-barrel" evidence="18">
    <location>
        <begin position="238"/>
        <end position="676"/>
    </location>
</feature>
<evidence type="ECO:0000259" key="18">
    <source>
        <dbReference type="Pfam" id="PF00593"/>
    </source>
</evidence>
<evidence type="ECO:0000256" key="12">
    <source>
        <dbReference type="ARBA" id="ARBA00023170"/>
    </source>
</evidence>
<dbReference type="NCBIfam" id="TIGR01783">
    <property type="entry name" value="TonB-siderophor"/>
    <property type="match status" value="1"/>
</dbReference>
<keyword evidence="11 14" id="KW-0472">Membrane</keyword>
<dbReference type="Pfam" id="PF00593">
    <property type="entry name" value="TonB_dep_Rec_b-barrel"/>
    <property type="match status" value="1"/>
</dbReference>
<evidence type="ECO:0000256" key="13">
    <source>
        <dbReference type="ARBA" id="ARBA00023237"/>
    </source>
</evidence>
<evidence type="ECO:0000256" key="10">
    <source>
        <dbReference type="ARBA" id="ARBA00023077"/>
    </source>
</evidence>
<evidence type="ECO:0000256" key="17">
    <source>
        <dbReference type="SAM" id="SignalP"/>
    </source>
</evidence>
<name>A0ABV7M8A6_9GAMM</name>
<evidence type="ECO:0000256" key="2">
    <source>
        <dbReference type="ARBA" id="ARBA00009810"/>
    </source>
</evidence>
<keyword evidence="7 17" id="KW-0732">Signal</keyword>
<dbReference type="InterPro" id="IPR010916">
    <property type="entry name" value="TonB_box_CS"/>
</dbReference>
<keyword evidence="3 14" id="KW-0813">Transport</keyword>
<reference evidence="21" key="1">
    <citation type="journal article" date="2019" name="Int. J. Syst. Evol. Microbiol.">
        <title>The Global Catalogue of Microorganisms (GCM) 10K type strain sequencing project: providing services to taxonomists for standard genome sequencing and annotation.</title>
        <authorList>
            <consortium name="The Broad Institute Genomics Platform"/>
            <consortium name="The Broad Institute Genome Sequencing Center for Infectious Disease"/>
            <person name="Wu L."/>
            <person name="Ma J."/>
        </authorList>
    </citation>
    <scope>NUCLEOTIDE SEQUENCE [LARGE SCALE GENOMIC DNA]</scope>
    <source>
        <strain evidence="21">KCTC 12847</strain>
    </source>
</reference>
<dbReference type="Gene3D" id="2.170.130.10">
    <property type="entry name" value="TonB-dependent receptor, plug domain"/>
    <property type="match status" value="1"/>
</dbReference>
<evidence type="ECO:0000256" key="11">
    <source>
        <dbReference type="ARBA" id="ARBA00023136"/>
    </source>
</evidence>
<keyword evidence="5" id="KW-0410">Iron transport</keyword>
<dbReference type="PANTHER" id="PTHR32552">
    <property type="entry name" value="FERRICHROME IRON RECEPTOR-RELATED"/>
    <property type="match status" value="1"/>
</dbReference>
<evidence type="ECO:0000313" key="21">
    <source>
        <dbReference type="Proteomes" id="UP001595640"/>
    </source>
</evidence>
<dbReference type="CDD" id="cd01347">
    <property type="entry name" value="ligand_gated_channel"/>
    <property type="match status" value="1"/>
</dbReference>
<feature type="chain" id="PRO_5047381183" evidence="17">
    <location>
        <begin position="40"/>
        <end position="705"/>
    </location>
</feature>
<dbReference type="InterPro" id="IPR036942">
    <property type="entry name" value="Beta-barrel_TonB_sf"/>
</dbReference>
<dbReference type="PROSITE" id="PS00430">
    <property type="entry name" value="TONB_DEPENDENT_REC_1"/>
    <property type="match status" value="1"/>
</dbReference>
<keyword evidence="21" id="KW-1185">Reference proteome</keyword>
<dbReference type="EMBL" id="JBHRUH010000040">
    <property type="protein sequence ID" value="MFC3294099.1"/>
    <property type="molecule type" value="Genomic_DNA"/>
</dbReference>
<keyword evidence="4 14" id="KW-1134">Transmembrane beta strand</keyword>
<dbReference type="RefSeq" id="WP_019020084.1">
    <property type="nucleotide sequence ID" value="NZ_BMXD01000009.1"/>
</dbReference>
<dbReference type="PANTHER" id="PTHR32552:SF68">
    <property type="entry name" value="FERRICHROME OUTER MEMBRANE TRANSPORTER_PHAGE RECEPTOR"/>
    <property type="match status" value="1"/>
</dbReference>
<dbReference type="InterPro" id="IPR012910">
    <property type="entry name" value="Plug_dom"/>
</dbReference>
<keyword evidence="6 14" id="KW-0812">Transmembrane</keyword>
<dbReference type="Gene3D" id="2.40.170.20">
    <property type="entry name" value="TonB-dependent receptor, beta-barrel domain"/>
    <property type="match status" value="1"/>
</dbReference>
<evidence type="ECO:0000256" key="1">
    <source>
        <dbReference type="ARBA" id="ARBA00004571"/>
    </source>
</evidence>